<dbReference type="PANTHER" id="PTHR11414:SF21">
    <property type="entry name" value="CYSTATIN 14A, TANDEM DUPLICATE 1-RELATED"/>
    <property type="match status" value="1"/>
</dbReference>
<proteinExistence type="inferred from homology"/>
<keyword evidence="6" id="KW-1185">Reference proteome</keyword>
<evidence type="ECO:0000313" key="6">
    <source>
        <dbReference type="Proteomes" id="UP000708208"/>
    </source>
</evidence>
<dbReference type="EMBL" id="CAJVCH010041604">
    <property type="protein sequence ID" value="CAG7716835.1"/>
    <property type="molecule type" value="Genomic_DNA"/>
</dbReference>
<dbReference type="GO" id="GO:0004869">
    <property type="term" value="F:cysteine-type endopeptidase inhibitor activity"/>
    <property type="evidence" value="ECO:0007669"/>
    <property type="project" value="UniProtKB-KW"/>
</dbReference>
<dbReference type="PANTHER" id="PTHR11414">
    <property type="entry name" value="CYSTATIN FAMILY MEMBER"/>
    <property type="match status" value="1"/>
</dbReference>
<comment type="similarity">
    <text evidence="1">Belongs to the cystatin family.</text>
</comment>
<name>A0A8J2NWB0_9HEXA</name>
<dbReference type="GO" id="GO:0005829">
    <property type="term" value="C:cytosol"/>
    <property type="evidence" value="ECO:0007669"/>
    <property type="project" value="TreeGrafter"/>
</dbReference>
<evidence type="ECO:0000256" key="1">
    <source>
        <dbReference type="ARBA" id="ARBA00009403"/>
    </source>
</evidence>
<sequence length="147" mass="16264">MPLLAGGLGALKEADERVREVVGKVESEIRSQLSEKLGAVNGPIEPIGYKTQVVAGTNYFIKLLVDEKIVHARVYRSLQGEVSLHSVTEEKAAEEEVRYKFFSLSYNFYIKQLPKSWKNLVPAILKVGIGELCYLPIAANSQSPATQ</sequence>
<protein>
    <recommendedName>
        <fullName evidence="4">Cystatin domain-containing protein</fullName>
    </recommendedName>
</protein>
<dbReference type="InterPro" id="IPR001713">
    <property type="entry name" value="Prot_inh_stefin"/>
</dbReference>
<keyword evidence="2" id="KW-0646">Protease inhibitor</keyword>
<dbReference type="OrthoDB" id="8192930at2759"/>
<keyword evidence="3" id="KW-0789">Thiol protease inhibitor</keyword>
<evidence type="ECO:0000313" key="5">
    <source>
        <dbReference type="EMBL" id="CAG7716835.1"/>
    </source>
</evidence>
<accession>A0A8J2NWB0</accession>
<dbReference type="CDD" id="cd00042">
    <property type="entry name" value="CY"/>
    <property type="match status" value="1"/>
</dbReference>
<evidence type="ECO:0000259" key="4">
    <source>
        <dbReference type="Pfam" id="PF00031"/>
    </source>
</evidence>
<dbReference type="Proteomes" id="UP000708208">
    <property type="component" value="Unassembled WGS sequence"/>
</dbReference>
<feature type="domain" description="Cystatin" evidence="4">
    <location>
        <begin position="6"/>
        <end position="89"/>
    </location>
</feature>
<gene>
    <name evidence="5" type="ORF">AFUS01_LOCUS6322</name>
</gene>
<reference evidence="5" key="1">
    <citation type="submission" date="2021-06" db="EMBL/GenBank/DDBJ databases">
        <authorList>
            <person name="Hodson N. C."/>
            <person name="Mongue J. A."/>
            <person name="Jaron S. K."/>
        </authorList>
    </citation>
    <scope>NUCLEOTIDE SEQUENCE</scope>
</reference>
<dbReference type="InterPro" id="IPR000010">
    <property type="entry name" value="Cystatin_dom"/>
</dbReference>
<comment type="caution">
    <text evidence="5">The sequence shown here is derived from an EMBL/GenBank/DDBJ whole genome shotgun (WGS) entry which is preliminary data.</text>
</comment>
<organism evidence="5 6">
    <name type="scientific">Allacma fusca</name>
    <dbReference type="NCBI Taxonomy" id="39272"/>
    <lineage>
        <taxon>Eukaryota</taxon>
        <taxon>Metazoa</taxon>
        <taxon>Ecdysozoa</taxon>
        <taxon>Arthropoda</taxon>
        <taxon>Hexapoda</taxon>
        <taxon>Collembola</taxon>
        <taxon>Symphypleona</taxon>
        <taxon>Sminthuridae</taxon>
        <taxon>Allacma</taxon>
    </lineage>
</organism>
<evidence type="ECO:0000256" key="3">
    <source>
        <dbReference type="ARBA" id="ARBA00022704"/>
    </source>
</evidence>
<evidence type="ECO:0000256" key="2">
    <source>
        <dbReference type="ARBA" id="ARBA00022690"/>
    </source>
</evidence>
<dbReference type="AlphaFoldDB" id="A0A8J2NWB0"/>
<dbReference type="Pfam" id="PF00031">
    <property type="entry name" value="Cystatin"/>
    <property type="match status" value="1"/>
</dbReference>